<feature type="non-terminal residue" evidence="2">
    <location>
        <position position="1"/>
    </location>
</feature>
<proteinExistence type="predicted"/>
<organism evidence="2">
    <name type="scientific">uncultured Mycobacteriales bacterium</name>
    <dbReference type="NCBI Taxonomy" id="581187"/>
    <lineage>
        <taxon>Bacteria</taxon>
        <taxon>Bacillati</taxon>
        <taxon>Actinomycetota</taxon>
        <taxon>Actinomycetes</taxon>
        <taxon>Mycobacteriales</taxon>
        <taxon>environmental samples</taxon>
    </lineage>
</organism>
<feature type="region of interest" description="Disordered" evidence="1">
    <location>
        <begin position="1"/>
        <end position="84"/>
    </location>
</feature>
<protein>
    <submittedName>
        <fullName evidence="2">Uncharacterized protein</fullName>
    </submittedName>
</protein>
<feature type="compositionally biased region" description="Basic residues" evidence="1">
    <location>
        <begin position="1"/>
        <end position="10"/>
    </location>
</feature>
<name>A0A6J4HJS0_9ACTN</name>
<feature type="compositionally biased region" description="Low complexity" evidence="1">
    <location>
        <begin position="11"/>
        <end position="25"/>
    </location>
</feature>
<sequence length="84" mass="8694">RRGLRPRVAARGRPGPAGPARPARPGGAGPAGDRGQGRRGRPPARRLGAQPAPSGGTVAAPARRPQPLRDRRACHRAGLDHQPV</sequence>
<gene>
    <name evidence="2" type="ORF">AVDCRST_MAG41-615</name>
</gene>
<evidence type="ECO:0000313" key="2">
    <source>
        <dbReference type="EMBL" id="CAA9223325.1"/>
    </source>
</evidence>
<feature type="compositionally biased region" description="Basic and acidic residues" evidence="1">
    <location>
        <begin position="67"/>
        <end position="84"/>
    </location>
</feature>
<evidence type="ECO:0000256" key="1">
    <source>
        <dbReference type="SAM" id="MobiDB-lite"/>
    </source>
</evidence>
<feature type="non-terminal residue" evidence="2">
    <location>
        <position position="84"/>
    </location>
</feature>
<dbReference type="EMBL" id="CADCTP010000062">
    <property type="protein sequence ID" value="CAA9223325.1"/>
    <property type="molecule type" value="Genomic_DNA"/>
</dbReference>
<reference evidence="2" key="1">
    <citation type="submission" date="2020-02" db="EMBL/GenBank/DDBJ databases">
        <authorList>
            <person name="Meier V. D."/>
        </authorList>
    </citation>
    <scope>NUCLEOTIDE SEQUENCE</scope>
    <source>
        <strain evidence="2">AVDCRST_MAG41</strain>
    </source>
</reference>
<accession>A0A6J4HJS0</accession>
<dbReference type="AlphaFoldDB" id="A0A6J4HJS0"/>